<comment type="caution">
    <text evidence="1">The sequence shown here is derived from an EMBL/GenBank/DDBJ whole genome shotgun (WGS) entry which is preliminary data.</text>
</comment>
<name>A0A8J5C497_ZINOF</name>
<evidence type="ECO:0000313" key="1">
    <source>
        <dbReference type="EMBL" id="KAG6466566.1"/>
    </source>
</evidence>
<dbReference type="EMBL" id="JACMSC010000149">
    <property type="protein sequence ID" value="KAG6466566.1"/>
    <property type="molecule type" value="Genomic_DNA"/>
</dbReference>
<accession>A0A8J5C497</accession>
<proteinExistence type="predicted"/>
<gene>
    <name evidence="1" type="ORF">ZIOFF_075654</name>
</gene>
<protein>
    <submittedName>
        <fullName evidence="1">Uncharacterized protein</fullName>
    </submittedName>
</protein>
<reference evidence="1 2" key="1">
    <citation type="submission" date="2020-08" db="EMBL/GenBank/DDBJ databases">
        <title>Plant Genome Project.</title>
        <authorList>
            <person name="Zhang R.-G."/>
        </authorList>
    </citation>
    <scope>NUCLEOTIDE SEQUENCE [LARGE SCALE GENOMIC DNA]</scope>
    <source>
        <tissue evidence="1">Rhizome</tissue>
    </source>
</reference>
<dbReference type="Proteomes" id="UP000734854">
    <property type="component" value="Unassembled WGS sequence"/>
</dbReference>
<evidence type="ECO:0000313" key="2">
    <source>
        <dbReference type="Proteomes" id="UP000734854"/>
    </source>
</evidence>
<organism evidence="1 2">
    <name type="scientific">Zingiber officinale</name>
    <name type="common">Ginger</name>
    <name type="synonym">Amomum zingiber</name>
    <dbReference type="NCBI Taxonomy" id="94328"/>
    <lineage>
        <taxon>Eukaryota</taxon>
        <taxon>Viridiplantae</taxon>
        <taxon>Streptophyta</taxon>
        <taxon>Embryophyta</taxon>
        <taxon>Tracheophyta</taxon>
        <taxon>Spermatophyta</taxon>
        <taxon>Magnoliopsida</taxon>
        <taxon>Liliopsida</taxon>
        <taxon>Zingiberales</taxon>
        <taxon>Zingiberaceae</taxon>
        <taxon>Zingiber</taxon>
    </lineage>
</organism>
<keyword evidence="2" id="KW-1185">Reference proteome</keyword>
<sequence length="67" mass="7310">MGLMAHWEVLSVVVHVETGWGGRSTCAGPWEHGDIRLMWAGGASILWNVEPYLLVPFAPNISHAPVC</sequence>
<dbReference type="AlphaFoldDB" id="A0A8J5C497"/>